<evidence type="ECO:0000256" key="1">
    <source>
        <dbReference type="ARBA" id="ARBA00022964"/>
    </source>
</evidence>
<reference evidence="4" key="1">
    <citation type="submission" date="2019-08" db="EMBL/GenBank/DDBJ databases">
        <authorList>
            <person name="Kucharzyk K."/>
            <person name="Murdoch R.W."/>
            <person name="Higgins S."/>
            <person name="Loffler F."/>
        </authorList>
    </citation>
    <scope>NUCLEOTIDE SEQUENCE</scope>
</reference>
<dbReference type="AlphaFoldDB" id="A0A644ZUF5"/>
<name>A0A644ZUF5_9ZZZZ</name>
<dbReference type="EMBL" id="VSSQ01010503">
    <property type="protein sequence ID" value="MPM44505.1"/>
    <property type="molecule type" value="Genomic_DNA"/>
</dbReference>
<gene>
    <name evidence="4" type="ORF">SDC9_91183</name>
</gene>
<dbReference type="InterPro" id="IPR046799">
    <property type="entry name" value="ROXA-like_wH"/>
</dbReference>
<sequence length="80" mass="9106">MDLQLIGVELDRRTRMMYDDAHIYINGESYRASGRDATLMRKLADQRSLSVRQLAGASEAAVSLLESWFDDGWLRTPDAE</sequence>
<accession>A0A644ZUF5</accession>
<evidence type="ECO:0000313" key="4">
    <source>
        <dbReference type="EMBL" id="MPM44505.1"/>
    </source>
</evidence>
<dbReference type="GO" id="GO:0051213">
    <property type="term" value="F:dioxygenase activity"/>
    <property type="evidence" value="ECO:0007669"/>
    <property type="project" value="UniProtKB-KW"/>
</dbReference>
<keyword evidence="1" id="KW-0223">Dioxygenase</keyword>
<comment type="caution">
    <text evidence="4">The sequence shown here is derived from an EMBL/GenBank/DDBJ whole genome shotgun (WGS) entry which is preliminary data.</text>
</comment>
<feature type="domain" description="ROXA-like winged helix" evidence="3">
    <location>
        <begin position="7"/>
        <end position="74"/>
    </location>
</feature>
<protein>
    <recommendedName>
        <fullName evidence="3">ROXA-like winged helix domain-containing protein</fullName>
    </recommendedName>
</protein>
<keyword evidence="2" id="KW-0560">Oxidoreductase</keyword>
<dbReference type="Pfam" id="PF20514">
    <property type="entry name" value="WHD_ROXA"/>
    <property type="match status" value="1"/>
</dbReference>
<proteinExistence type="predicted"/>
<evidence type="ECO:0000256" key="2">
    <source>
        <dbReference type="ARBA" id="ARBA00023002"/>
    </source>
</evidence>
<dbReference type="Gene3D" id="3.40.366.30">
    <property type="entry name" value="50S ribosomal protein L16 arginine hydroxylase, Chain A, Domain 2"/>
    <property type="match status" value="1"/>
</dbReference>
<organism evidence="4">
    <name type="scientific">bioreactor metagenome</name>
    <dbReference type="NCBI Taxonomy" id="1076179"/>
    <lineage>
        <taxon>unclassified sequences</taxon>
        <taxon>metagenomes</taxon>
        <taxon>ecological metagenomes</taxon>
    </lineage>
</organism>
<evidence type="ECO:0000259" key="3">
    <source>
        <dbReference type="Pfam" id="PF20514"/>
    </source>
</evidence>